<dbReference type="GO" id="GO:0003677">
    <property type="term" value="F:DNA binding"/>
    <property type="evidence" value="ECO:0007669"/>
    <property type="project" value="InterPro"/>
</dbReference>
<dbReference type="InterPro" id="IPR013325">
    <property type="entry name" value="RNA_pol_sigma_r2"/>
</dbReference>
<dbReference type="InterPro" id="IPR039425">
    <property type="entry name" value="RNA_pol_sigma-70-like"/>
</dbReference>
<accession>A0A1T5M5C5</accession>
<dbReference type="InterPro" id="IPR007627">
    <property type="entry name" value="RNA_pol_sigma70_r2"/>
</dbReference>
<dbReference type="Proteomes" id="UP000190961">
    <property type="component" value="Unassembled WGS sequence"/>
</dbReference>
<dbReference type="EMBL" id="FUZU01000003">
    <property type="protein sequence ID" value="SKC83244.1"/>
    <property type="molecule type" value="Genomic_DNA"/>
</dbReference>
<evidence type="ECO:0000313" key="8">
    <source>
        <dbReference type="Proteomes" id="UP000190961"/>
    </source>
</evidence>
<keyword evidence="8" id="KW-1185">Reference proteome</keyword>
<dbReference type="InterPro" id="IPR013249">
    <property type="entry name" value="RNA_pol_sigma70_r4_t2"/>
</dbReference>
<evidence type="ECO:0000256" key="1">
    <source>
        <dbReference type="ARBA" id="ARBA00010641"/>
    </source>
</evidence>
<feature type="domain" description="RNA polymerase sigma-70 region 2" evidence="5">
    <location>
        <begin position="29"/>
        <end position="96"/>
    </location>
</feature>
<dbReference type="PANTHER" id="PTHR43133">
    <property type="entry name" value="RNA POLYMERASE ECF-TYPE SIGMA FACTO"/>
    <property type="match status" value="1"/>
</dbReference>
<dbReference type="NCBIfam" id="TIGR02985">
    <property type="entry name" value="Sig70_bacteroi1"/>
    <property type="match status" value="1"/>
</dbReference>
<dbReference type="STRING" id="688867.SAMN05660236_4401"/>
<evidence type="ECO:0000256" key="2">
    <source>
        <dbReference type="ARBA" id="ARBA00023015"/>
    </source>
</evidence>
<dbReference type="RefSeq" id="WP_079688932.1">
    <property type="nucleotide sequence ID" value="NZ_FUZU01000003.1"/>
</dbReference>
<dbReference type="SUPFAM" id="SSF88659">
    <property type="entry name" value="Sigma3 and sigma4 domains of RNA polymerase sigma factors"/>
    <property type="match status" value="1"/>
</dbReference>
<organism evidence="7 8">
    <name type="scientific">Ohtaekwangia koreensis</name>
    <dbReference type="NCBI Taxonomy" id="688867"/>
    <lineage>
        <taxon>Bacteria</taxon>
        <taxon>Pseudomonadati</taxon>
        <taxon>Bacteroidota</taxon>
        <taxon>Cytophagia</taxon>
        <taxon>Cytophagales</taxon>
        <taxon>Fulvivirgaceae</taxon>
        <taxon>Ohtaekwangia</taxon>
    </lineage>
</organism>
<dbReference type="InterPro" id="IPR014327">
    <property type="entry name" value="RNA_pol_sigma70_bacteroid"/>
</dbReference>
<evidence type="ECO:0000259" key="6">
    <source>
        <dbReference type="Pfam" id="PF08281"/>
    </source>
</evidence>
<protein>
    <submittedName>
        <fullName evidence="7">RNA polymerase sigma-70 factor, ECF subfamily</fullName>
    </submittedName>
</protein>
<dbReference type="InterPro" id="IPR013324">
    <property type="entry name" value="RNA_pol_sigma_r3/r4-like"/>
</dbReference>
<dbReference type="NCBIfam" id="TIGR02937">
    <property type="entry name" value="sigma70-ECF"/>
    <property type="match status" value="1"/>
</dbReference>
<keyword evidence="4" id="KW-0804">Transcription</keyword>
<comment type="similarity">
    <text evidence="1">Belongs to the sigma-70 factor family. ECF subfamily.</text>
</comment>
<evidence type="ECO:0000313" key="7">
    <source>
        <dbReference type="EMBL" id="SKC83244.1"/>
    </source>
</evidence>
<keyword evidence="3" id="KW-0731">Sigma factor</keyword>
<dbReference type="InterPro" id="IPR014284">
    <property type="entry name" value="RNA_pol_sigma-70_dom"/>
</dbReference>
<dbReference type="PANTHER" id="PTHR43133:SF46">
    <property type="entry name" value="RNA POLYMERASE SIGMA-70 FACTOR ECF SUBFAMILY"/>
    <property type="match status" value="1"/>
</dbReference>
<gene>
    <name evidence="7" type="ORF">SAMN05660236_4401</name>
</gene>
<proteinExistence type="inferred from homology"/>
<dbReference type="CDD" id="cd06171">
    <property type="entry name" value="Sigma70_r4"/>
    <property type="match status" value="1"/>
</dbReference>
<dbReference type="Pfam" id="PF08281">
    <property type="entry name" value="Sigma70_r4_2"/>
    <property type="match status" value="1"/>
</dbReference>
<reference evidence="7 8" key="1">
    <citation type="submission" date="2017-02" db="EMBL/GenBank/DDBJ databases">
        <authorList>
            <person name="Peterson S.W."/>
        </authorList>
    </citation>
    <scope>NUCLEOTIDE SEQUENCE [LARGE SCALE GENOMIC DNA]</scope>
    <source>
        <strain evidence="7 8">DSM 25262</strain>
    </source>
</reference>
<dbReference type="GO" id="GO:0006352">
    <property type="term" value="P:DNA-templated transcription initiation"/>
    <property type="evidence" value="ECO:0007669"/>
    <property type="project" value="InterPro"/>
</dbReference>
<sequence>MFHKKLSQKSISDLVIALRSGSEPAFRELFDRYAGKVYRYALRFVASEPVAEELAQDVFVKIWNNRDTIDEAQSFNNFLFRITKNHILNHLRDLQRNSALNKEYCLSLTTFHNAVEDSLIHEEYIQLANRAIALLPEKRRSIFIMSRFDGMSYDQISQTLGISKDTVRLQMIKSLRTIREYLKLHVDVPIGILLFIGNIF</sequence>
<keyword evidence="2" id="KW-0805">Transcription regulation</keyword>
<dbReference type="OrthoDB" id="764811at2"/>
<evidence type="ECO:0000259" key="5">
    <source>
        <dbReference type="Pfam" id="PF04542"/>
    </source>
</evidence>
<feature type="domain" description="RNA polymerase sigma factor 70 region 4 type 2" evidence="6">
    <location>
        <begin position="129"/>
        <end position="170"/>
    </location>
</feature>
<dbReference type="AlphaFoldDB" id="A0A1T5M5C5"/>
<dbReference type="InterPro" id="IPR036388">
    <property type="entry name" value="WH-like_DNA-bd_sf"/>
</dbReference>
<dbReference type="Gene3D" id="1.10.1740.10">
    <property type="match status" value="1"/>
</dbReference>
<dbReference type="Pfam" id="PF04542">
    <property type="entry name" value="Sigma70_r2"/>
    <property type="match status" value="1"/>
</dbReference>
<name>A0A1T5M5C5_9BACT</name>
<dbReference type="GO" id="GO:0016987">
    <property type="term" value="F:sigma factor activity"/>
    <property type="evidence" value="ECO:0007669"/>
    <property type="project" value="UniProtKB-KW"/>
</dbReference>
<dbReference type="SUPFAM" id="SSF88946">
    <property type="entry name" value="Sigma2 domain of RNA polymerase sigma factors"/>
    <property type="match status" value="1"/>
</dbReference>
<evidence type="ECO:0000256" key="4">
    <source>
        <dbReference type="ARBA" id="ARBA00023163"/>
    </source>
</evidence>
<evidence type="ECO:0000256" key="3">
    <source>
        <dbReference type="ARBA" id="ARBA00023082"/>
    </source>
</evidence>
<dbReference type="Gene3D" id="1.10.10.10">
    <property type="entry name" value="Winged helix-like DNA-binding domain superfamily/Winged helix DNA-binding domain"/>
    <property type="match status" value="1"/>
</dbReference>